<keyword evidence="2" id="KW-1185">Reference proteome</keyword>
<reference evidence="1 2" key="1">
    <citation type="submission" date="2023-08" db="EMBL/GenBank/DDBJ databases">
        <title>A Necator americanus chromosomal reference genome.</title>
        <authorList>
            <person name="Ilik V."/>
            <person name="Petrzelkova K.J."/>
            <person name="Pardy F."/>
            <person name="Fuh T."/>
            <person name="Niatou-Singa F.S."/>
            <person name="Gouil Q."/>
            <person name="Baker L."/>
            <person name="Ritchie M.E."/>
            <person name="Jex A.R."/>
            <person name="Gazzola D."/>
            <person name="Li H."/>
            <person name="Toshio Fujiwara R."/>
            <person name="Zhan B."/>
            <person name="Aroian R.V."/>
            <person name="Pafco B."/>
            <person name="Schwarz E.M."/>
        </authorList>
    </citation>
    <scope>NUCLEOTIDE SEQUENCE [LARGE SCALE GENOMIC DNA]</scope>
    <source>
        <strain evidence="1 2">Aroian</strain>
        <tissue evidence="1">Whole animal</tissue>
    </source>
</reference>
<dbReference type="EMBL" id="JAVFWL010000005">
    <property type="protein sequence ID" value="KAK6755907.1"/>
    <property type="molecule type" value="Genomic_DNA"/>
</dbReference>
<accession>A0ABR1DZN4</accession>
<comment type="caution">
    <text evidence="1">The sequence shown here is derived from an EMBL/GenBank/DDBJ whole genome shotgun (WGS) entry which is preliminary data.</text>
</comment>
<evidence type="ECO:0000313" key="1">
    <source>
        <dbReference type="EMBL" id="KAK6755907.1"/>
    </source>
</evidence>
<gene>
    <name evidence="1" type="primary">Necator_chrV.g19144</name>
    <name evidence="1" type="ORF">RB195_014352</name>
</gene>
<sequence length="81" mass="9167">MNVDKMQWLEHNETFIVCRERTNHVHLIASVLALVGSDVAASAQAVGRACRVFVVGRRHRDPPSYIILRKLLYMGAGDHLR</sequence>
<organism evidence="1 2">
    <name type="scientific">Necator americanus</name>
    <name type="common">Human hookworm</name>
    <dbReference type="NCBI Taxonomy" id="51031"/>
    <lineage>
        <taxon>Eukaryota</taxon>
        <taxon>Metazoa</taxon>
        <taxon>Ecdysozoa</taxon>
        <taxon>Nematoda</taxon>
        <taxon>Chromadorea</taxon>
        <taxon>Rhabditida</taxon>
        <taxon>Rhabditina</taxon>
        <taxon>Rhabditomorpha</taxon>
        <taxon>Strongyloidea</taxon>
        <taxon>Ancylostomatidae</taxon>
        <taxon>Bunostominae</taxon>
        <taxon>Necator</taxon>
    </lineage>
</organism>
<evidence type="ECO:0000313" key="2">
    <source>
        <dbReference type="Proteomes" id="UP001303046"/>
    </source>
</evidence>
<protein>
    <submittedName>
        <fullName evidence="1">Uncharacterized protein</fullName>
    </submittedName>
</protein>
<proteinExistence type="predicted"/>
<dbReference type="Proteomes" id="UP001303046">
    <property type="component" value="Unassembled WGS sequence"/>
</dbReference>
<name>A0ABR1DZN4_NECAM</name>